<dbReference type="RefSeq" id="WP_382348544.1">
    <property type="nucleotide sequence ID" value="NZ_JBHMBP010000002.1"/>
</dbReference>
<protein>
    <submittedName>
        <fullName evidence="2">Uncharacterized protein</fullName>
    </submittedName>
</protein>
<dbReference type="PROSITE" id="PS51257">
    <property type="entry name" value="PROKAR_LIPOPROTEIN"/>
    <property type="match status" value="1"/>
</dbReference>
<accession>A0ABW2D4M9</accession>
<organism evidence="2 3">
    <name type="scientific">Glycomyces mayteni</name>
    <dbReference type="NCBI Taxonomy" id="543887"/>
    <lineage>
        <taxon>Bacteria</taxon>
        <taxon>Bacillati</taxon>
        <taxon>Actinomycetota</taxon>
        <taxon>Actinomycetes</taxon>
        <taxon>Glycomycetales</taxon>
        <taxon>Glycomycetaceae</taxon>
        <taxon>Glycomyces</taxon>
    </lineage>
</organism>
<sequence length="335" mass="37506">MPLKTHKLIFAPLAILLLTSSACGYVPIPDVLERTAPHEFFFGADSGAWCEKGDDYWTDEARHILGPHFTVDVACRFVGEELPAQVAARSSALADLPKAEDGSEFVVNQVSTTPMEAQYGYAPTRAWVTIGDYEFELREAPDPGDWVVLTAPADEQAVLWVEDTGRAQGVDMRTGERVDPVFAFYNGVSSTTDLFSGYRYEEVYFDRGADYTWLACEYDGGSAWRNPWDEELGWAEDGTVFLTVGTTWCRDFDEFTWSLDQRSIVLASGEAAEPVAWREAGLDGMGVEVYAVFEVPDYDAEFTIAFAPYGRVVDEQGREWEFRDDPATTEWEALF</sequence>
<dbReference type="EMBL" id="JBHSYS010000002">
    <property type="protein sequence ID" value="MFC6957265.1"/>
    <property type="molecule type" value="Genomic_DNA"/>
</dbReference>
<evidence type="ECO:0000256" key="1">
    <source>
        <dbReference type="SAM" id="SignalP"/>
    </source>
</evidence>
<proteinExistence type="predicted"/>
<reference evidence="3" key="1">
    <citation type="journal article" date="2019" name="Int. J. Syst. Evol. Microbiol.">
        <title>The Global Catalogue of Microorganisms (GCM) 10K type strain sequencing project: providing services to taxonomists for standard genome sequencing and annotation.</title>
        <authorList>
            <consortium name="The Broad Institute Genomics Platform"/>
            <consortium name="The Broad Institute Genome Sequencing Center for Infectious Disease"/>
            <person name="Wu L."/>
            <person name="Ma J."/>
        </authorList>
    </citation>
    <scope>NUCLEOTIDE SEQUENCE [LARGE SCALE GENOMIC DNA]</scope>
    <source>
        <strain evidence="3">KACC 12634</strain>
    </source>
</reference>
<feature type="chain" id="PRO_5045693105" evidence="1">
    <location>
        <begin position="25"/>
        <end position="335"/>
    </location>
</feature>
<gene>
    <name evidence="2" type="ORF">ACFQS3_08675</name>
</gene>
<keyword evidence="3" id="KW-1185">Reference proteome</keyword>
<comment type="caution">
    <text evidence="2">The sequence shown here is derived from an EMBL/GenBank/DDBJ whole genome shotgun (WGS) entry which is preliminary data.</text>
</comment>
<evidence type="ECO:0000313" key="2">
    <source>
        <dbReference type="EMBL" id="MFC6957265.1"/>
    </source>
</evidence>
<keyword evidence="1" id="KW-0732">Signal</keyword>
<feature type="signal peptide" evidence="1">
    <location>
        <begin position="1"/>
        <end position="24"/>
    </location>
</feature>
<dbReference type="Proteomes" id="UP001596470">
    <property type="component" value="Unassembled WGS sequence"/>
</dbReference>
<evidence type="ECO:0000313" key="3">
    <source>
        <dbReference type="Proteomes" id="UP001596470"/>
    </source>
</evidence>
<name>A0ABW2D4M9_9ACTN</name>